<reference evidence="3 4" key="1">
    <citation type="submission" date="2024-01" db="EMBL/GenBank/DDBJ databases">
        <authorList>
            <person name="Allen C."/>
            <person name="Tagirdzhanova G."/>
        </authorList>
    </citation>
    <scope>NUCLEOTIDE SEQUENCE [LARGE SCALE GENOMIC DNA]</scope>
</reference>
<keyword evidence="2" id="KW-0812">Transmembrane</keyword>
<organism evidence="3 4">
    <name type="scientific">Sporothrix curviconia</name>
    <dbReference type="NCBI Taxonomy" id="1260050"/>
    <lineage>
        <taxon>Eukaryota</taxon>
        <taxon>Fungi</taxon>
        <taxon>Dikarya</taxon>
        <taxon>Ascomycota</taxon>
        <taxon>Pezizomycotina</taxon>
        <taxon>Sordariomycetes</taxon>
        <taxon>Sordariomycetidae</taxon>
        <taxon>Ophiostomatales</taxon>
        <taxon>Ophiostomataceae</taxon>
        <taxon>Sporothrix</taxon>
    </lineage>
</organism>
<accession>A0ABP0BB07</accession>
<proteinExistence type="predicted"/>
<feature type="region of interest" description="Disordered" evidence="1">
    <location>
        <begin position="541"/>
        <end position="574"/>
    </location>
</feature>
<evidence type="ECO:0008006" key="5">
    <source>
        <dbReference type="Google" id="ProtNLM"/>
    </source>
</evidence>
<feature type="transmembrane region" description="Helical" evidence="2">
    <location>
        <begin position="347"/>
        <end position="372"/>
    </location>
</feature>
<evidence type="ECO:0000256" key="2">
    <source>
        <dbReference type="SAM" id="Phobius"/>
    </source>
</evidence>
<keyword evidence="2" id="KW-0472">Membrane</keyword>
<evidence type="ECO:0000313" key="3">
    <source>
        <dbReference type="EMBL" id="CAK7216381.1"/>
    </source>
</evidence>
<dbReference type="EMBL" id="CAWUHB010000011">
    <property type="protein sequence ID" value="CAK7216381.1"/>
    <property type="molecule type" value="Genomic_DNA"/>
</dbReference>
<feature type="transmembrane region" description="Helical" evidence="2">
    <location>
        <begin position="206"/>
        <end position="224"/>
    </location>
</feature>
<feature type="transmembrane region" description="Helical" evidence="2">
    <location>
        <begin position="292"/>
        <end position="310"/>
    </location>
</feature>
<feature type="compositionally biased region" description="Low complexity" evidence="1">
    <location>
        <begin position="554"/>
        <end position="574"/>
    </location>
</feature>
<sequence length="574" mass="63459">MAGNGSYYGWTPPTVAEANFTVAHCDVAAQWLAALVNSLYNGTDESDPPILSSYAYVASLIPSDQTIPTFGQMAEWFVNGGFDSDLFQSMTQFPYNSCPKEICKDLVWEGDPDLAGLGVMVVYYLAAVFVTLYFVLLAADKWEPFRNMEHHHRRWKFLLGAFHETVNSFIDTGLIFSIAMLVAGVYRHGSTRLHPDKSHSIYQLTNATYVGIFTIFPPVLLQIITPTKRRRRIRATLWFIAIHLAVALIALYFSLETNASKLINLLDRDSAVSDDIWEANCEPMSVRDGLDISILTAIALLGVNYLPWLYHTLMPRKTRLNIRNNSFIGRLDAAKPHHHGRSWWKHVLTIILLIDGIACCIMMWELLGLFTAYRGIINSRMGPDNGNGEWSFSQVFALATWVPVTIDLMTIYIYGAKDALEGKVSENFIVVKNEANEKSRALNGGGSSGGDGNATDYSTLDPFQVVDQSGHYASVNTQYAGAAGHYDDNEANYGGETGGQYDPQYSANYRPSYDPSMSKEAGSVVQPLVAAAYMQPAPYSGSVVSQPTSYMYSPQDPAAIQQGQQGQYGSAPQP</sequence>
<keyword evidence="2" id="KW-1133">Transmembrane helix</keyword>
<feature type="transmembrane region" description="Helical" evidence="2">
    <location>
        <begin position="114"/>
        <end position="136"/>
    </location>
</feature>
<feature type="transmembrane region" description="Helical" evidence="2">
    <location>
        <begin position="236"/>
        <end position="255"/>
    </location>
</feature>
<keyword evidence="4" id="KW-1185">Reference proteome</keyword>
<evidence type="ECO:0000313" key="4">
    <source>
        <dbReference type="Proteomes" id="UP001642405"/>
    </source>
</evidence>
<feature type="transmembrane region" description="Helical" evidence="2">
    <location>
        <begin position="392"/>
        <end position="414"/>
    </location>
</feature>
<feature type="transmembrane region" description="Helical" evidence="2">
    <location>
        <begin position="157"/>
        <end position="186"/>
    </location>
</feature>
<protein>
    <recommendedName>
        <fullName evidence="5">Integral membrane protein</fullName>
    </recommendedName>
</protein>
<comment type="caution">
    <text evidence="3">The sequence shown here is derived from an EMBL/GenBank/DDBJ whole genome shotgun (WGS) entry which is preliminary data.</text>
</comment>
<feature type="compositionally biased region" description="Polar residues" evidence="1">
    <location>
        <begin position="542"/>
        <end position="552"/>
    </location>
</feature>
<evidence type="ECO:0000256" key="1">
    <source>
        <dbReference type="SAM" id="MobiDB-lite"/>
    </source>
</evidence>
<dbReference type="Proteomes" id="UP001642405">
    <property type="component" value="Unassembled WGS sequence"/>
</dbReference>
<gene>
    <name evidence="3" type="ORF">SCUCBS95973_002793</name>
</gene>
<name>A0ABP0BB07_9PEZI</name>